<accession>A0A0E9RBF3</accession>
<name>A0A0E9RBF3_ANGAN</name>
<reference evidence="1" key="2">
    <citation type="journal article" date="2015" name="Fish Shellfish Immunol.">
        <title>Early steps in the European eel (Anguilla anguilla)-Vibrio vulnificus interaction in the gills: Role of the RtxA13 toxin.</title>
        <authorList>
            <person name="Callol A."/>
            <person name="Pajuelo D."/>
            <person name="Ebbesson L."/>
            <person name="Teles M."/>
            <person name="MacKenzie S."/>
            <person name="Amaro C."/>
        </authorList>
    </citation>
    <scope>NUCLEOTIDE SEQUENCE</scope>
</reference>
<evidence type="ECO:0000313" key="1">
    <source>
        <dbReference type="EMBL" id="JAH25683.1"/>
    </source>
</evidence>
<dbReference type="AlphaFoldDB" id="A0A0E9RBF3"/>
<proteinExistence type="predicted"/>
<dbReference type="EMBL" id="GBXM01082894">
    <property type="protein sequence ID" value="JAH25683.1"/>
    <property type="molecule type" value="Transcribed_RNA"/>
</dbReference>
<organism evidence="1">
    <name type="scientific">Anguilla anguilla</name>
    <name type="common">European freshwater eel</name>
    <name type="synonym">Muraena anguilla</name>
    <dbReference type="NCBI Taxonomy" id="7936"/>
    <lineage>
        <taxon>Eukaryota</taxon>
        <taxon>Metazoa</taxon>
        <taxon>Chordata</taxon>
        <taxon>Craniata</taxon>
        <taxon>Vertebrata</taxon>
        <taxon>Euteleostomi</taxon>
        <taxon>Actinopterygii</taxon>
        <taxon>Neopterygii</taxon>
        <taxon>Teleostei</taxon>
        <taxon>Anguilliformes</taxon>
        <taxon>Anguillidae</taxon>
        <taxon>Anguilla</taxon>
    </lineage>
</organism>
<sequence length="47" mass="5310">MEQLSTKVVQKTSFFGKYSPQRLSHCFVSLGGARGMSCTSTHMKWLQ</sequence>
<protein>
    <submittedName>
        <fullName evidence="1">Uncharacterized protein</fullName>
    </submittedName>
</protein>
<reference evidence="1" key="1">
    <citation type="submission" date="2014-11" db="EMBL/GenBank/DDBJ databases">
        <authorList>
            <person name="Amaro Gonzalez C."/>
        </authorList>
    </citation>
    <scope>NUCLEOTIDE SEQUENCE</scope>
</reference>